<feature type="transmembrane region" description="Helical" evidence="1">
    <location>
        <begin position="110"/>
        <end position="129"/>
    </location>
</feature>
<dbReference type="Pfam" id="PF13988">
    <property type="entry name" value="DUF4225"/>
    <property type="match status" value="1"/>
</dbReference>
<accession>A0A3N6SHT8</accession>
<gene>
    <name evidence="2" type="ORF">EB241_17100</name>
</gene>
<dbReference type="AlphaFoldDB" id="A0A3N6SHT8"/>
<organism evidence="2 3">
    <name type="scientific">Erwinia psidii</name>
    <dbReference type="NCBI Taxonomy" id="69224"/>
    <lineage>
        <taxon>Bacteria</taxon>
        <taxon>Pseudomonadati</taxon>
        <taxon>Pseudomonadota</taxon>
        <taxon>Gammaproteobacteria</taxon>
        <taxon>Enterobacterales</taxon>
        <taxon>Erwiniaceae</taxon>
        <taxon>Erwinia</taxon>
    </lineage>
</organism>
<sequence length="264" mass="29822">MDNYLAKKRFSDYYLTMASLEARKLMSTTERVGFRHLRSITVRNDFKINVQEFISNQLKMIRTARNESQCQESVSNLQLERKYLDGQDRQLNHKGAKIVATAELKQENGVWGYIINGVGVAIYGIQVVVGGSLLAASIASGNIIGIAFSGMLTLHGMNAFQKSMENIKSGNDNFVGFLENGYIYTAKLLGFDEKTGRLACSYIDLFLSGYGMSRLVLKPEAWRLFHYLRADYVRNIKNMSRTSLIIEMGSDAMTIKSIYDENQK</sequence>
<keyword evidence="1" id="KW-1133">Transmembrane helix</keyword>
<name>A0A3N6SHT8_9GAMM</name>
<dbReference type="OrthoDB" id="6534834at2"/>
<dbReference type="EMBL" id="RHHM01000014">
    <property type="protein sequence ID" value="RQM37116.1"/>
    <property type="molecule type" value="Genomic_DNA"/>
</dbReference>
<evidence type="ECO:0000313" key="3">
    <source>
        <dbReference type="Proteomes" id="UP000279457"/>
    </source>
</evidence>
<feature type="transmembrane region" description="Helical" evidence="1">
    <location>
        <begin position="135"/>
        <end position="154"/>
    </location>
</feature>
<keyword evidence="1" id="KW-0812">Transmembrane</keyword>
<comment type="caution">
    <text evidence="2">The sequence shown here is derived from an EMBL/GenBank/DDBJ whole genome shotgun (WGS) entry which is preliminary data.</text>
</comment>
<dbReference type="RefSeq" id="WP_124234228.1">
    <property type="nucleotide sequence ID" value="NZ_RHHM01000014.1"/>
</dbReference>
<dbReference type="Proteomes" id="UP000279457">
    <property type="component" value="Unassembled WGS sequence"/>
</dbReference>
<evidence type="ECO:0000313" key="2">
    <source>
        <dbReference type="EMBL" id="RQM37116.1"/>
    </source>
</evidence>
<proteinExistence type="predicted"/>
<keyword evidence="1" id="KW-0472">Membrane</keyword>
<evidence type="ECO:0000256" key="1">
    <source>
        <dbReference type="SAM" id="Phobius"/>
    </source>
</evidence>
<dbReference type="InterPro" id="IPR025320">
    <property type="entry name" value="DUF4225"/>
</dbReference>
<protein>
    <submittedName>
        <fullName evidence="2">DUF4225 domain-containing protein</fullName>
    </submittedName>
</protein>
<reference evidence="2 3" key="1">
    <citation type="submission" date="2018-10" db="EMBL/GenBank/DDBJ databases">
        <title>Draft genome sequence for the type isolate of Erwinia psidii, agent causal of bacterial blight in guava (Psidium guajava) and wilt and die-back of Eucalyptus spp.</title>
        <authorList>
            <person name="Hermenegildo P.S."/>
            <person name="Santos S.A."/>
            <person name="Guimaraes L.M.S."/>
            <person name="Vidigal P.M.P."/>
            <person name="Pereira I.C."/>
            <person name="Badel J.L."/>
            <person name="Alfenas-Zerbini P."/>
            <person name="Ferreira M.A.S.V."/>
            <person name="Alfenas A.C."/>
        </authorList>
    </citation>
    <scope>NUCLEOTIDE SEQUENCE [LARGE SCALE GENOMIC DNA]</scope>
    <source>
        <strain evidence="2 3">IBSBF 435</strain>
    </source>
</reference>
<keyword evidence="3" id="KW-1185">Reference proteome</keyword>